<proteinExistence type="predicted"/>
<comment type="caution">
    <text evidence="2">The sequence shown here is derived from an EMBL/GenBank/DDBJ whole genome shotgun (WGS) entry which is preliminary data.</text>
</comment>
<name>A0ABW4TD47_9ACTN</name>
<dbReference type="InterPro" id="IPR006311">
    <property type="entry name" value="TAT_signal"/>
</dbReference>
<evidence type="ECO:0000313" key="2">
    <source>
        <dbReference type="EMBL" id="MFD1939253.1"/>
    </source>
</evidence>
<dbReference type="PROSITE" id="PS51318">
    <property type="entry name" value="TAT"/>
    <property type="match status" value="1"/>
</dbReference>
<protein>
    <recommendedName>
        <fullName evidence="4">Twin-arginine translocation signal domain-containing protein</fullName>
    </recommendedName>
</protein>
<dbReference type="Proteomes" id="UP001597368">
    <property type="component" value="Unassembled WGS sequence"/>
</dbReference>
<sequence>MRLDLIPSAETAPEGASPSLVRSLIPDSPLSRRTVMRGLVVGAISATLVPFEWVLSRRAARAAGPTSEWTASNCRDGYPNGYGEGANNWWVDNKRVCFGGWRMGSYPCSSGTRGRHFEGWRGYHDEGYTSTRVTTCARRNAWRWTSSGTTYRCSDASTFVRWNDGDSYTGLTIAMCRL</sequence>
<feature type="region of interest" description="Disordered" evidence="1">
    <location>
        <begin position="1"/>
        <end position="20"/>
    </location>
</feature>
<reference evidence="3" key="1">
    <citation type="journal article" date="2019" name="Int. J. Syst. Evol. Microbiol.">
        <title>The Global Catalogue of Microorganisms (GCM) 10K type strain sequencing project: providing services to taxonomists for standard genome sequencing and annotation.</title>
        <authorList>
            <consortium name="The Broad Institute Genomics Platform"/>
            <consortium name="The Broad Institute Genome Sequencing Center for Infectious Disease"/>
            <person name="Wu L."/>
            <person name="Ma J."/>
        </authorList>
    </citation>
    <scope>NUCLEOTIDE SEQUENCE [LARGE SCALE GENOMIC DNA]</scope>
    <source>
        <strain evidence="3">ICMP 6774ER</strain>
    </source>
</reference>
<evidence type="ECO:0000256" key="1">
    <source>
        <dbReference type="SAM" id="MobiDB-lite"/>
    </source>
</evidence>
<evidence type="ECO:0008006" key="4">
    <source>
        <dbReference type="Google" id="ProtNLM"/>
    </source>
</evidence>
<organism evidence="2 3">
    <name type="scientific">Nonomuraea mangrovi</name>
    <dbReference type="NCBI Taxonomy" id="2316207"/>
    <lineage>
        <taxon>Bacteria</taxon>
        <taxon>Bacillati</taxon>
        <taxon>Actinomycetota</taxon>
        <taxon>Actinomycetes</taxon>
        <taxon>Streptosporangiales</taxon>
        <taxon>Streptosporangiaceae</taxon>
        <taxon>Nonomuraea</taxon>
    </lineage>
</organism>
<gene>
    <name evidence="2" type="ORF">ACFSKW_48110</name>
</gene>
<evidence type="ECO:0000313" key="3">
    <source>
        <dbReference type="Proteomes" id="UP001597368"/>
    </source>
</evidence>
<dbReference type="RefSeq" id="WP_379581356.1">
    <property type="nucleotide sequence ID" value="NZ_JBHUFV010000080.1"/>
</dbReference>
<keyword evidence="3" id="KW-1185">Reference proteome</keyword>
<dbReference type="EMBL" id="JBHUFV010000080">
    <property type="protein sequence ID" value="MFD1939253.1"/>
    <property type="molecule type" value="Genomic_DNA"/>
</dbReference>
<accession>A0ABW4TD47</accession>